<evidence type="ECO:0000313" key="4">
    <source>
        <dbReference type="Proteomes" id="UP000564629"/>
    </source>
</evidence>
<proteinExistence type="predicted"/>
<protein>
    <submittedName>
        <fullName evidence="1">Uncharacterized protein</fullName>
    </submittedName>
</protein>
<dbReference type="AlphaFoldDB" id="A0A511FDW6"/>
<accession>A0A511FDW6</accession>
<evidence type="ECO:0000313" key="1">
    <source>
        <dbReference type="EMBL" id="GEL47445.1"/>
    </source>
</evidence>
<dbReference type="RefSeq" id="WP_146838540.1">
    <property type="nucleotide sequence ID" value="NZ_BJVQ01000037.1"/>
</dbReference>
<dbReference type="EMBL" id="JACHDN010000001">
    <property type="protein sequence ID" value="MBB5472528.1"/>
    <property type="molecule type" value="Genomic_DNA"/>
</dbReference>
<reference evidence="2 4" key="2">
    <citation type="submission" date="2020-08" db="EMBL/GenBank/DDBJ databases">
        <title>Sequencing the genomes of 1000 actinobacteria strains.</title>
        <authorList>
            <person name="Klenk H.-P."/>
        </authorList>
    </citation>
    <scope>NUCLEOTIDE SEQUENCE [LARGE SCALE GENOMIC DNA]</scope>
    <source>
        <strain evidence="2 4">DSM 9581</strain>
    </source>
</reference>
<keyword evidence="3" id="KW-1185">Reference proteome</keyword>
<dbReference type="EMBL" id="BJVQ01000037">
    <property type="protein sequence ID" value="GEL47445.1"/>
    <property type="molecule type" value="Genomic_DNA"/>
</dbReference>
<evidence type="ECO:0000313" key="3">
    <source>
        <dbReference type="Proteomes" id="UP000321723"/>
    </source>
</evidence>
<sequence>MSAPALQAAVWPQDALVPAARARAARHIAESRRRRGERREHPMVTFGRAMDWAARDAARALLGDAYGGSTLDAIVDAMAFAELDSRQRAAEARYLATPFEQLHPRRSS</sequence>
<organism evidence="1 3">
    <name type="scientific">Cellulomonas hominis</name>
    <dbReference type="NCBI Taxonomy" id="156981"/>
    <lineage>
        <taxon>Bacteria</taxon>
        <taxon>Bacillati</taxon>
        <taxon>Actinomycetota</taxon>
        <taxon>Actinomycetes</taxon>
        <taxon>Micrococcales</taxon>
        <taxon>Cellulomonadaceae</taxon>
        <taxon>Cellulomonas</taxon>
    </lineage>
</organism>
<gene>
    <name evidence="1" type="ORF">CHO01_25610</name>
    <name evidence="2" type="ORF">HNR08_001264</name>
</gene>
<reference evidence="1 3" key="1">
    <citation type="submission" date="2019-07" db="EMBL/GenBank/DDBJ databases">
        <title>Whole genome shotgun sequence of Cellulomonas hominis NBRC 16055.</title>
        <authorList>
            <person name="Hosoyama A."/>
            <person name="Uohara A."/>
            <person name="Ohji S."/>
            <person name="Ichikawa N."/>
        </authorList>
    </citation>
    <scope>NUCLEOTIDE SEQUENCE [LARGE SCALE GENOMIC DNA]</scope>
    <source>
        <strain evidence="1 3">NBRC 16055</strain>
    </source>
</reference>
<dbReference type="Proteomes" id="UP000564629">
    <property type="component" value="Unassembled WGS sequence"/>
</dbReference>
<evidence type="ECO:0000313" key="2">
    <source>
        <dbReference type="EMBL" id="MBB5472528.1"/>
    </source>
</evidence>
<dbReference type="Proteomes" id="UP000321723">
    <property type="component" value="Unassembled WGS sequence"/>
</dbReference>
<comment type="caution">
    <text evidence="1">The sequence shown here is derived from an EMBL/GenBank/DDBJ whole genome shotgun (WGS) entry which is preliminary data.</text>
</comment>
<name>A0A511FDW6_9CELL</name>